<accession>A0A1B6JTC5</accession>
<protein>
    <recommendedName>
        <fullName evidence="1">PiggyBac transposable element-derived protein domain-containing protein</fullName>
    </recommendedName>
</protein>
<evidence type="ECO:0000259" key="1">
    <source>
        <dbReference type="Pfam" id="PF13843"/>
    </source>
</evidence>
<dbReference type="GO" id="GO:0043565">
    <property type="term" value="F:sequence-specific DNA binding"/>
    <property type="evidence" value="ECO:0007669"/>
    <property type="project" value="TreeGrafter"/>
</dbReference>
<dbReference type="PANTHER" id="PTHR47055">
    <property type="entry name" value="DDE_TNP_1_7 DOMAIN-CONTAINING PROTEIN"/>
    <property type="match status" value="1"/>
</dbReference>
<organism evidence="2">
    <name type="scientific">Homalodisca liturata</name>
    <dbReference type="NCBI Taxonomy" id="320908"/>
    <lineage>
        <taxon>Eukaryota</taxon>
        <taxon>Metazoa</taxon>
        <taxon>Ecdysozoa</taxon>
        <taxon>Arthropoda</taxon>
        <taxon>Hexapoda</taxon>
        <taxon>Insecta</taxon>
        <taxon>Pterygota</taxon>
        <taxon>Neoptera</taxon>
        <taxon>Paraneoptera</taxon>
        <taxon>Hemiptera</taxon>
        <taxon>Auchenorrhyncha</taxon>
        <taxon>Membracoidea</taxon>
        <taxon>Cicadellidae</taxon>
        <taxon>Cicadellinae</taxon>
        <taxon>Proconiini</taxon>
        <taxon>Homalodisca</taxon>
    </lineage>
</organism>
<reference evidence="2" key="1">
    <citation type="submission" date="2015-11" db="EMBL/GenBank/DDBJ databases">
        <title>De novo transcriptome assembly of four potential Pierce s Disease insect vectors from Arizona vineyards.</title>
        <authorList>
            <person name="Tassone E.E."/>
        </authorList>
    </citation>
    <scope>NUCLEOTIDE SEQUENCE</scope>
</reference>
<name>A0A1B6JTC5_9HEMI</name>
<dbReference type="EMBL" id="GECU01005269">
    <property type="protein sequence ID" value="JAT02438.1"/>
    <property type="molecule type" value="Transcribed_RNA"/>
</dbReference>
<feature type="domain" description="PiggyBac transposable element-derived protein" evidence="1">
    <location>
        <begin position="11"/>
        <end position="115"/>
    </location>
</feature>
<gene>
    <name evidence="2" type="ORF">g.6544</name>
</gene>
<dbReference type="PANTHER" id="PTHR47055:SF3">
    <property type="entry name" value="PHORBOL-ESTER_DAG-TYPE DOMAIN-CONTAINING PROTEIN"/>
    <property type="match status" value="1"/>
</dbReference>
<dbReference type="InterPro" id="IPR029526">
    <property type="entry name" value="PGBD"/>
</dbReference>
<evidence type="ECO:0000313" key="2">
    <source>
        <dbReference type="EMBL" id="JAT02438.1"/>
    </source>
</evidence>
<proteinExistence type="predicted"/>
<feature type="non-terminal residue" evidence="2">
    <location>
        <position position="115"/>
    </location>
</feature>
<sequence length="115" mass="13053">EKAPLTEVRSMAKRERGTCESVTDSASGVTLVRYMDNNVVTMASTKAGINPMSKVKRYSQALKKYVYVNQPASVVMYNTYMGGVDRMDENVAKMRVNIRGKKWYWQLLSFLLNVS</sequence>
<feature type="non-terminal residue" evidence="2">
    <location>
        <position position="1"/>
    </location>
</feature>
<dbReference type="Pfam" id="PF13843">
    <property type="entry name" value="DDE_Tnp_1_7"/>
    <property type="match status" value="1"/>
</dbReference>
<dbReference type="AlphaFoldDB" id="A0A1B6JTC5"/>
<dbReference type="InterPro" id="IPR052638">
    <property type="entry name" value="PiggyBac_TE-derived"/>
</dbReference>